<comment type="caution">
    <text evidence="2">The sequence shown here is derived from an EMBL/GenBank/DDBJ whole genome shotgun (WGS) entry which is preliminary data.</text>
</comment>
<gene>
    <name evidence="2" type="ORF">FGO68_gene10534</name>
</gene>
<keyword evidence="1" id="KW-1133">Transmembrane helix</keyword>
<evidence type="ECO:0000256" key="1">
    <source>
        <dbReference type="SAM" id="Phobius"/>
    </source>
</evidence>
<proteinExistence type="predicted"/>
<dbReference type="EMBL" id="RRYP01010387">
    <property type="protein sequence ID" value="TNV78415.1"/>
    <property type="molecule type" value="Genomic_DNA"/>
</dbReference>
<evidence type="ECO:0000313" key="3">
    <source>
        <dbReference type="Proteomes" id="UP000785679"/>
    </source>
</evidence>
<keyword evidence="1" id="KW-0812">Transmembrane</keyword>
<accession>A0A8J8NQJ9</accession>
<organism evidence="2 3">
    <name type="scientific">Halteria grandinella</name>
    <dbReference type="NCBI Taxonomy" id="5974"/>
    <lineage>
        <taxon>Eukaryota</taxon>
        <taxon>Sar</taxon>
        <taxon>Alveolata</taxon>
        <taxon>Ciliophora</taxon>
        <taxon>Intramacronucleata</taxon>
        <taxon>Spirotrichea</taxon>
        <taxon>Stichotrichia</taxon>
        <taxon>Sporadotrichida</taxon>
        <taxon>Halteriidae</taxon>
        <taxon>Halteria</taxon>
    </lineage>
</organism>
<keyword evidence="3" id="KW-1185">Reference proteome</keyword>
<reference evidence="2" key="1">
    <citation type="submission" date="2019-06" db="EMBL/GenBank/DDBJ databases">
        <authorList>
            <person name="Zheng W."/>
        </authorList>
    </citation>
    <scope>NUCLEOTIDE SEQUENCE</scope>
    <source>
        <strain evidence="2">QDHG01</strain>
    </source>
</reference>
<evidence type="ECO:0000313" key="2">
    <source>
        <dbReference type="EMBL" id="TNV78415.1"/>
    </source>
</evidence>
<dbReference type="Proteomes" id="UP000785679">
    <property type="component" value="Unassembled WGS sequence"/>
</dbReference>
<protein>
    <submittedName>
        <fullName evidence="2">Uncharacterized protein</fullName>
    </submittedName>
</protein>
<sequence length="434" mass="50153">MNLNDQVIKKNKGNIRPELNHVDSETQSFLTSIKLQDESNTNAANHSSRCKNLFQQIKSSLSFISLGQYSTKLYHQNATNARSRGYQSSWEIGLCTIVAYAIIIAVSISQISEFLDYERSARVEYVPIDFETSHFMGMTLQELIDAGLQLPYIDGLLANEPGWVNFQIADGPMEYNFNYTSTDPSMKFGLQIDELPNSTVKFDSQPENITDIKSFKNLLLNMEKPFISHQKGIKLKCVYQMQRQNVAFVHQPNKDLVGGLQTKEKIYYRYVSYDESWVNIRLKLQLLSDYRPLDRHNLGIGFISNFFTWFQGIQPVPATTIHVSSEIVYDTLRTKDTGPMFELFVFLDSVMIEHQIRSQTPVELIAKIGGLLVLTRVFFLARWFNERRFDKMLESEYGGREKFTFKAFAQLKEKVKELEDENKELKKQIGQKID</sequence>
<name>A0A8J8NQJ9_HALGN</name>
<feature type="transmembrane region" description="Helical" evidence="1">
    <location>
        <begin position="92"/>
        <end position="112"/>
    </location>
</feature>
<dbReference type="AlphaFoldDB" id="A0A8J8NQJ9"/>
<keyword evidence="1" id="KW-0472">Membrane</keyword>